<evidence type="ECO:0000313" key="3">
    <source>
        <dbReference type="EMBL" id="SEQ95048.1"/>
    </source>
</evidence>
<sequence length="289" mass="32004">MKKTTVSAVHPLDQALTLTPVANTAHEHGREAARHWQGQTHHDYMNMVGPFGGLIAAQAMNAVLQHPELLGEPISFTANFAAALQEGSFRAEARPVRTNRSTQHWQITLSQTNSEGVDSVVLTATAVTAKRRQTWSAVDAVMPDVPPPATVARATQPKPVAWVRRYDMRPCAGEVPTEWNGTEADSLTQLWMRDDPPRPLDFCSLTALADVFYPRVWRRRAFMTPVGTVSMTVYFHASAAELAATGTDYLLGQARAQSFFNGFFDQSAELWNESGHLLATTHQIVYFKE</sequence>
<dbReference type="Gene3D" id="2.40.160.210">
    <property type="entry name" value="Acyl-CoA thioesterase, double hotdog domain"/>
    <property type="match status" value="1"/>
</dbReference>
<feature type="domain" description="Acyl-CoA thioesterase-like C-terminal" evidence="2">
    <location>
        <begin position="152"/>
        <end position="286"/>
    </location>
</feature>
<feature type="domain" description="Acyl-CoA thioesterase-like N-terminal HotDog" evidence="1">
    <location>
        <begin position="42"/>
        <end position="128"/>
    </location>
</feature>
<keyword evidence="4" id="KW-1185">Reference proteome</keyword>
<dbReference type="InterPro" id="IPR052389">
    <property type="entry name" value="Sec_Metab_Biosynth-Assoc"/>
</dbReference>
<dbReference type="InterPro" id="IPR049449">
    <property type="entry name" value="TesB_ACOT8-like_N"/>
</dbReference>
<dbReference type="Proteomes" id="UP000199766">
    <property type="component" value="Unassembled WGS sequence"/>
</dbReference>
<dbReference type="STRING" id="180197.SAMN02982919_01471"/>
<proteinExistence type="predicted"/>
<dbReference type="Pfam" id="PF13622">
    <property type="entry name" value="4HBT_3"/>
    <property type="match status" value="1"/>
</dbReference>
<dbReference type="AlphaFoldDB" id="A0A1H9K7M2"/>
<gene>
    <name evidence="3" type="ORF">SAMN02982919_01471</name>
</gene>
<dbReference type="InterPro" id="IPR029069">
    <property type="entry name" value="HotDog_dom_sf"/>
</dbReference>
<evidence type="ECO:0000313" key="4">
    <source>
        <dbReference type="Proteomes" id="UP000199766"/>
    </source>
</evidence>
<evidence type="ECO:0000259" key="1">
    <source>
        <dbReference type="Pfam" id="PF13622"/>
    </source>
</evidence>
<dbReference type="InterPro" id="IPR049450">
    <property type="entry name" value="ACOT8-like_C"/>
</dbReference>
<dbReference type="SUPFAM" id="SSF54637">
    <property type="entry name" value="Thioesterase/thiol ester dehydrase-isomerase"/>
    <property type="match status" value="2"/>
</dbReference>
<accession>A0A1H9K7M2</accession>
<protein>
    <submittedName>
        <fullName evidence="3">Acyl-CoA thioesterase</fullName>
    </submittedName>
</protein>
<evidence type="ECO:0000259" key="2">
    <source>
        <dbReference type="Pfam" id="PF20789"/>
    </source>
</evidence>
<dbReference type="OrthoDB" id="4370297at2"/>
<dbReference type="PANTHER" id="PTHR38110:SF1">
    <property type="entry name" value="THIOESTERASE DOMAIN-CONTAINING PROTEIN"/>
    <property type="match status" value="1"/>
</dbReference>
<dbReference type="PANTHER" id="PTHR38110">
    <property type="entry name" value="CHROMOSOME 23, WHOLE GENOME SHOTGUN SEQUENCE"/>
    <property type="match status" value="1"/>
</dbReference>
<reference evidence="3 4" key="1">
    <citation type="submission" date="2016-10" db="EMBL/GenBank/DDBJ databases">
        <authorList>
            <person name="de Groot N.N."/>
        </authorList>
    </citation>
    <scope>NUCLEOTIDE SEQUENCE [LARGE SCALE GENOMIC DNA]</scope>
    <source>
        <strain evidence="3 4">ATCC 35958</strain>
    </source>
</reference>
<dbReference type="RefSeq" id="WP_091455698.1">
    <property type="nucleotide sequence ID" value="NZ_FOGD01000003.1"/>
</dbReference>
<organism evidence="3 4">
    <name type="scientific">Giesbergeria anulus</name>
    <dbReference type="NCBI Taxonomy" id="180197"/>
    <lineage>
        <taxon>Bacteria</taxon>
        <taxon>Pseudomonadati</taxon>
        <taxon>Pseudomonadota</taxon>
        <taxon>Betaproteobacteria</taxon>
        <taxon>Burkholderiales</taxon>
        <taxon>Comamonadaceae</taxon>
        <taxon>Giesbergeria</taxon>
    </lineage>
</organism>
<dbReference type="InterPro" id="IPR042171">
    <property type="entry name" value="Acyl-CoA_hotdog"/>
</dbReference>
<dbReference type="EMBL" id="FOGD01000003">
    <property type="protein sequence ID" value="SEQ95048.1"/>
    <property type="molecule type" value="Genomic_DNA"/>
</dbReference>
<name>A0A1H9K7M2_9BURK</name>
<dbReference type="Pfam" id="PF20789">
    <property type="entry name" value="4HBT_3C"/>
    <property type="match status" value="1"/>
</dbReference>